<dbReference type="PANTHER" id="PTHR15032:SF4">
    <property type="entry name" value="N-ACYL-PHOSPHATIDYLETHANOLAMINE-HYDROLYZING PHOSPHOLIPASE D"/>
    <property type="match status" value="1"/>
</dbReference>
<dbReference type="GO" id="GO:0005737">
    <property type="term" value="C:cytoplasm"/>
    <property type="evidence" value="ECO:0007669"/>
    <property type="project" value="TreeGrafter"/>
</dbReference>
<dbReference type="GO" id="GO:0016787">
    <property type="term" value="F:hydrolase activity"/>
    <property type="evidence" value="ECO:0007669"/>
    <property type="project" value="UniProtKB-KW"/>
</dbReference>
<dbReference type="InterPro" id="IPR001279">
    <property type="entry name" value="Metallo-B-lactamas"/>
</dbReference>
<protein>
    <submittedName>
        <fullName evidence="1">Hypothetical metallo hydrolase</fullName>
    </submittedName>
</protein>
<reference evidence="1 2" key="1">
    <citation type="journal article" date="2011" name="J. Bacteriol.">
        <title>Genome sequence of strain IMCC3088, a proteorhodopsin-containing marine bacterium belonging to the OM60/NOR5 clade.</title>
        <authorList>
            <person name="Jang Y."/>
            <person name="Oh H.M."/>
            <person name="Kang I."/>
            <person name="Lee K."/>
            <person name="Yang S.J."/>
            <person name="Cho J.C."/>
        </authorList>
    </citation>
    <scope>NUCLEOTIDE SEQUENCE [LARGE SCALE GENOMIC DNA]</scope>
    <source>
        <strain evidence="1 2">IMCC3088</strain>
    </source>
</reference>
<dbReference type="Gene3D" id="3.60.15.10">
    <property type="entry name" value="Ribonuclease Z/Hydroxyacylglutathione hydrolase-like"/>
    <property type="match status" value="1"/>
</dbReference>
<name>F3L4G1_9GAMM</name>
<dbReference type="InterPro" id="IPR036866">
    <property type="entry name" value="RibonucZ/Hydroxyglut_hydro"/>
</dbReference>
<evidence type="ECO:0000313" key="2">
    <source>
        <dbReference type="Proteomes" id="UP000005615"/>
    </source>
</evidence>
<dbReference type="PROSITE" id="PS51257">
    <property type="entry name" value="PROKAR_LIPOPROTEIN"/>
    <property type="match status" value="1"/>
</dbReference>
<gene>
    <name evidence="1" type="ORF">IMCC3088_2562</name>
</gene>
<comment type="caution">
    <text evidence="1">The sequence shown here is derived from an EMBL/GenBank/DDBJ whole genome shotgun (WGS) entry which is preliminary data.</text>
</comment>
<accession>F3L4G1</accession>
<dbReference type="PANTHER" id="PTHR15032">
    <property type="entry name" value="N-ACYL-PHOSPHATIDYLETHANOLAMINE-HYDROLYZING PHOSPHOLIPASE D"/>
    <property type="match status" value="1"/>
</dbReference>
<dbReference type="RefSeq" id="WP_009576717.1">
    <property type="nucleotide sequence ID" value="NZ_AEIG01000082.1"/>
</dbReference>
<keyword evidence="2" id="KW-1185">Reference proteome</keyword>
<sequence>MTPRNLLAAGLFCGLAVACANPQAELAAHEHYETTGGSMKLALIPPAEQDDDGRYLNLDPEGSHGSIATRLGFFGRRILTPFRAGAGAAEHTTEAQVSIEAADSVQWVGHSTLLVSMHGLHFLTDPIWSNTPSPTPPFGPSRFVPPGLALQDLPYIDFILVSHNHYDHLDVPTLKKLAKQFPDTPFVVPKDNAALLNKHGVNNTIELNWGEQTQIGNLTISCLPAQHWSKRGIGDTRQALWSSWSVTSPNKRFYFGGDSAYFSGYKLIGDALGPFDLVALPIGAYSPRDMMQGSHMNPEEAIKAALDLRATRVLPIHYGTFDLSDEPLDEPLARFETALQTMTNNLSALILKIGERHAF</sequence>
<dbReference type="Pfam" id="PF12706">
    <property type="entry name" value="Lactamase_B_2"/>
    <property type="match status" value="1"/>
</dbReference>
<dbReference type="eggNOG" id="COG2220">
    <property type="taxonomic scope" value="Bacteria"/>
</dbReference>
<proteinExistence type="predicted"/>
<dbReference type="AlphaFoldDB" id="F3L4G1"/>
<keyword evidence="1" id="KW-0378">Hydrolase</keyword>
<organism evidence="1 2">
    <name type="scientific">Aequoribacter fuscus</name>
    <dbReference type="NCBI Taxonomy" id="2518989"/>
    <lineage>
        <taxon>Bacteria</taxon>
        <taxon>Pseudomonadati</taxon>
        <taxon>Pseudomonadota</taxon>
        <taxon>Gammaproteobacteria</taxon>
        <taxon>Cellvibrionales</taxon>
        <taxon>Halieaceae</taxon>
        <taxon>Aequoribacter</taxon>
    </lineage>
</organism>
<dbReference type="STRING" id="2518989.IMCC3088_2562"/>
<dbReference type="SMART" id="SM00849">
    <property type="entry name" value="Lactamase_B"/>
    <property type="match status" value="1"/>
</dbReference>
<dbReference type="SUPFAM" id="SSF56281">
    <property type="entry name" value="Metallo-hydrolase/oxidoreductase"/>
    <property type="match status" value="1"/>
</dbReference>
<evidence type="ECO:0000313" key="1">
    <source>
        <dbReference type="EMBL" id="EGG28797.1"/>
    </source>
</evidence>
<dbReference type="Proteomes" id="UP000005615">
    <property type="component" value="Unassembled WGS sequence"/>
</dbReference>
<dbReference type="EMBL" id="AEIG01000082">
    <property type="protein sequence ID" value="EGG28797.1"/>
    <property type="molecule type" value="Genomic_DNA"/>
</dbReference>